<dbReference type="EMBL" id="JARQWQ010000009">
    <property type="protein sequence ID" value="KAK2569972.1"/>
    <property type="molecule type" value="Genomic_DNA"/>
</dbReference>
<dbReference type="PRINTS" id="PR00014">
    <property type="entry name" value="FNTYPEIII"/>
</dbReference>
<sequence length="147" mass="16307">MLVQFVSFAGPDGSPVIIGLTALDSTTVMVEWRPVPENLRNGIITRYIISYKDEENEKTEYKSIPAPALEAIITGLRQKVRYSFKIRAATSKGEGPFSGANVTETEVVVMLSKEAERGKRYEVFLELFVSIITLVDLTLVPLILALD</sequence>
<dbReference type="SMART" id="SM00060">
    <property type="entry name" value="FN3"/>
    <property type="match status" value="1"/>
</dbReference>
<dbReference type="Proteomes" id="UP001249851">
    <property type="component" value="Unassembled WGS sequence"/>
</dbReference>
<dbReference type="PROSITE" id="PS50853">
    <property type="entry name" value="FN3"/>
    <property type="match status" value="1"/>
</dbReference>
<evidence type="ECO:0000313" key="5">
    <source>
        <dbReference type="EMBL" id="KAK2569972.1"/>
    </source>
</evidence>
<dbReference type="InterPro" id="IPR036116">
    <property type="entry name" value="FN3_sf"/>
</dbReference>
<keyword evidence="6" id="KW-1185">Reference proteome</keyword>
<dbReference type="Pfam" id="PF00041">
    <property type="entry name" value="fn3"/>
    <property type="match status" value="1"/>
</dbReference>
<name>A0AAD9VDI1_ACRCE</name>
<keyword evidence="2" id="KW-1015">Disulfide bond</keyword>
<dbReference type="Gene3D" id="2.60.40.10">
    <property type="entry name" value="Immunoglobulins"/>
    <property type="match status" value="1"/>
</dbReference>
<evidence type="ECO:0000256" key="3">
    <source>
        <dbReference type="SAM" id="Phobius"/>
    </source>
</evidence>
<dbReference type="PANTHER" id="PTHR44170:SF6">
    <property type="entry name" value="CONTACTIN"/>
    <property type="match status" value="1"/>
</dbReference>
<comment type="caution">
    <text evidence="5">The sequence shown here is derived from an EMBL/GenBank/DDBJ whole genome shotgun (WGS) entry which is preliminary data.</text>
</comment>
<evidence type="ECO:0000256" key="1">
    <source>
        <dbReference type="ARBA" id="ARBA00022737"/>
    </source>
</evidence>
<evidence type="ECO:0000259" key="4">
    <source>
        <dbReference type="PROSITE" id="PS50853"/>
    </source>
</evidence>
<keyword evidence="1" id="KW-0677">Repeat</keyword>
<keyword evidence="3" id="KW-0472">Membrane</keyword>
<organism evidence="5 6">
    <name type="scientific">Acropora cervicornis</name>
    <name type="common">Staghorn coral</name>
    <dbReference type="NCBI Taxonomy" id="6130"/>
    <lineage>
        <taxon>Eukaryota</taxon>
        <taxon>Metazoa</taxon>
        <taxon>Cnidaria</taxon>
        <taxon>Anthozoa</taxon>
        <taxon>Hexacorallia</taxon>
        <taxon>Scleractinia</taxon>
        <taxon>Astrocoeniina</taxon>
        <taxon>Acroporidae</taxon>
        <taxon>Acropora</taxon>
    </lineage>
</organism>
<dbReference type="PANTHER" id="PTHR44170">
    <property type="entry name" value="PROTEIN SIDEKICK"/>
    <property type="match status" value="1"/>
</dbReference>
<dbReference type="InterPro" id="IPR013783">
    <property type="entry name" value="Ig-like_fold"/>
</dbReference>
<dbReference type="FunFam" id="2.60.40.10:FF:000028">
    <property type="entry name" value="Neuronal cell adhesion molecule"/>
    <property type="match status" value="1"/>
</dbReference>
<accession>A0AAD9VDI1</accession>
<keyword evidence="3" id="KW-1133">Transmembrane helix</keyword>
<keyword evidence="5" id="KW-0675">Receptor</keyword>
<feature type="domain" description="Fibronectin type-III" evidence="4">
    <location>
        <begin position="14"/>
        <end position="108"/>
    </location>
</feature>
<dbReference type="AlphaFoldDB" id="A0AAD9VDI1"/>
<protein>
    <submittedName>
        <fullName evidence="5">Receptor-type tyrosine-protein phosphatase F</fullName>
    </submittedName>
</protein>
<gene>
    <name evidence="5" type="ORF">P5673_005833</name>
</gene>
<keyword evidence="3" id="KW-0812">Transmembrane</keyword>
<dbReference type="GO" id="GO:0098609">
    <property type="term" value="P:cell-cell adhesion"/>
    <property type="evidence" value="ECO:0007669"/>
    <property type="project" value="TreeGrafter"/>
</dbReference>
<reference evidence="5" key="1">
    <citation type="journal article" date="2023" name="G3 (Bethesda)">
        <title>Whole genome assembly and annotation of the endangered Caribbean coral Acropora cervicornis.</title>
        <authorList>
            <person name="Selwyn J.D."/>
            <person name="Vollmer S.V."/>
        </authorList>
    </citation>
    <scope>NUCLEOTIDE SEQUENCE</scope>
    <source>
        <strain evidence="5">K2</strain>
    </source>
</reference>
<proteinExistence type="predicted"/>
<dbReference type="InterPro" id="IPR003961">
    <property type="entry name" value="FN3_dom"/>
</dbReference>
<dbReference type="SUPFAM" id="SSF49265">
    <property type="entry name" value="Fibronectin type III"/>
    <property type="match status" value="1"/>
</dbReference>
<evidence type="ECO:0000313" key="6">
    <source>
        <dbReference type="Proteomes" id="UP001249851"/>
    </source>
</evidence>
<dbReference type="CDD" id="cd00063">
    <property type="entry name" value="FN3"/>
    <property type="match status" value="1"/>
</dbReference>
<dbReference type="GO" id="GO:0016020">
    <property type="term" value="C:membrane"/>
    <property type="evidence" value="ECO:0007669"/>
    <property type="project" value="UniProtKB-SubCell"/>
</dbReference>
<reference evidence="5" key="2">
    <citation type="journal article" date="2023" name="Science">
        <title>Genomic signatures of disease resistance in endangered staghorn corals.</title>
        <authorList>
            <person name="Vollmer S.V."/>
            <person name="Selwyn J.D."/>
            <person name="Despard B.A."/>
            <person name="Roesel C.L."/>
        </authorList>
    </citation>
    <scope>NUCLEOTIDE SEQUENCE</scope>
    <source>
        <strain evidence="5">K2</strain>
    </source>
</reference>
<evidence type="ECO:0000256" key="2">
    <source>
        <dbReference type="ARBA" id="ARBA00023157"/>
    </source>
</evidence>
<feature type="transmembrane region" description="Helical" evidence="3">
    <location>
        <begin position="123"/>
        <end position="146"/>
    </location>
</feature>